<reference evidence="1 2" key="2">
    <citation type="journal article" date="2022" name="Mol. Ecol. Resour.">
        <title>The genomes of chicory, endive, great burdock and yacon provide insights into Asteraceae paleo-polyploidization history and plant inulin production.</title>
        <authorList>
            <person name="Fan W."/>
            <person name="Wang S."/>
            <person name="Wang H."/>
            <person name="Wang A."/>
            <person name="Jiang F."/>
            <person name="Liu H."/>
            <person name="Zhao H."/>
            <person name="Xu D."/>
            <person name="Zhang Y."/>
        </authorList>
    </citation>
    <scope>NUCLEOTIDE SEQUENCE [LARGE SCALE GENOMIC DNA]</scope>
    <source>
        <strain evidence="2">cv. Punajuju</strain>
        <tissue evidence="1">Leaves</tissue>
    </source>
</reference>
<protein>
    <submittedName>
        <fullName evidence="1">Uncharacterized protein</fullName>
    </submittedName>
</protein>
<proteinExistence type="predicted"/>
<dbReference type="Proteomes" id="UP001055811">
    <property type="component" value="Linkage Group LG06"/>
</dbReference>
<evidence type="ECO:0000313" key="1">
    <source>
        <dbReference type="EMBL" id="KAI3721197.1"/>
    </source>
</evidence>
<organism evidence="1 2">
    <name type="scientific">Cichorium intybus</name>
    <name type="common">Chicory</name>
    <dbReference type="NCBI Taxonomy" id="13427"/>
    <lineage>
        <taxon>Eukaryota</taxon>
        <taxon>Viridiplantae</taxon>
        <taxon>Streptophyta</taxon>
        <taxon>Embryophyta</taxon>
        <taxon>Tracheophyta</taxon>
        <taxon>Spermatophyta</taxon>
        <taxon>Magnoliopsida</taxon>
        <taxon>eudicotyledons</taxon>
        <taxon>Gunneridae</taxon>
        <taxon>Pentapetalae</taxon>
        <taxon>asterids</taxon>
        <taxon>campanulids</taxon>
        <taxon>Asterales</taxon>
        <taxon>Asteraceae</taxon>
        <taxon>Cichorioideae</taxon>
        <taxon>Cichorieae</taxon>
        <taxon>Cichoriinae</taxon>
        <taxon>Cichorium</taxon>
    </lineage>
</organism>
<dbReference type="EMBL" id="CM042014">
    <property type="protein sequence ID" value="KAI3721197.1"/>
    <property type="molecule type" value="Genomic_DNA"/>
</dbReference>
<keyword evidence="2" id="KW-1185">Reference proteome</keyword>
<sequence length="104" mass="11371">MLLNTHFQKKDMSQLQEADHQDPPSPQCAFDLGTIARSLAIASDIEGLHDVESVQTNTVRLNFSDCGNQPSSSTSASTHPQPSAANIEQSNSYSKIIRIEELDD</sequence>
<name>A0ACB9BGK3_CICIN</name>
<evidence type="ECO:0000313" key="2">
    <source>
        <dbReference type="Proteomes" id="UP001055811"/>
    </source>
</evidence>
<reference evidence="2" key="1">
    <citation type="journal article" date="2022" name="Mol. Ecol. Resour.">
        <title>The genomes of chicory, endive, great burdock and yacon provide insights into Asteraceae palaeo-polyploidization history and plant inulin production.</title>
        <authorList>
            <person name="Fan W."/>
            <person name="Wang S."/>
            <person name="Wang H."/>
            <person name="Wang A."/>
            <person name="Jiang F."/>
            <person name="Liu H."/>
            <person name="Zhao H."/>
            <person name="Xu D."/>
            <person name="Zhang Y."/>
        </authorList>
    </citation>
    <scope>NUCLEOTIDE SEQUENCE [LARGE SCALE GENOMIC DNA]</scope>
    <source>
        <strain evidence="2">cv. Punajuju</strain>
    </source>
</reference>
<comment type="caution">
    <text evidence="1">The sequence shown here is derived from an EMBL/GenBank/DDBJ whole genome shotgun (WGS) entry which is preliminary data.</text>
</comment>
<gene>
    <name evidence="1" type="ORF">L2E82_32203</name>
</gene>
<accession>A0ACB9BGK3</accession>